<comment type="caution">
    <text evidence="1">The sequence shown here is derived from an EMBL/GenBank/DDBJ whole genome shotgun (WGS) entry which is preliminary data.</text>
</comment>
<accession>A0A9X0PFW4</accession>
<reference evidence="1 2" key="1">
    <citation type="journal article" date="2020" name="Access Microbiol">
        <title>Isolation and genome sequencing of Staphylococcus schleiferi subspecies coagulans from Antarctic seals.</title>
        <authorList>
            <person name="Foster G."/>
            <person name="Robb A."/>
            <person name="Paterson G.K."/>
        </authorList>
    </citation>
    <scope>NUCLEOTIDE SEQUENCE [LARGE SCALE GENOMIC DNA]</scope>
    <source>
        <strain evidence="1 2">M615/02/4</strain>
    </source>
</reference>
<dbReference type="EMBL" id="JABTCN010000029">
    <property type="protein sequence ID" value="MBA8777016.1"/>
    <property type="molecule type" value="Genomic_DNA"/>
</dbReference>
<name>A0A9X0PFW4_9STAP</name>
<dbReference type="Proteomes" id="UP000524893">
    <property type="component" value="Unassembled WGS sequence"/>
</dbReference>
<gene>
    <name evidence="1" type="ORF">HR081_09020</name>
</gene>
<evidence type="ECO:0000313" key="2">
    <source>
        <dbReference type="Proteomes" id="UP000524893"/>
    </source>
</evidence>
<evidence type="ECO:0000313" key="1">
    <source>
        <dbReference type="EMBL" id="MBA8777016.1"/>
    </source>
</evidence>
<organism evidence="1 2">
    <name type="scientific">Staphylococcus coagulans</name>
    <dbReference type="NCBI Taxonomy" id="74706"/>
    <lineage>
        <taxon>Bacteria</taxon>
        <taxon>Bacillati</taxon>
        <taxon>Bacillota</taxon>
        <taxon>Bacilli</taxon>
        <taxon>Bacillales</taxon>
        <taxon>Staphylococcaceae</taxon>
        <taxon>Staphylococcus</taxon>
    </lineage>
</organism>
<dbReference type="AlphaFoldDB" id="A0A9X0PFW4"/>
<sequence>MIAHDIEIIKENGSYRLSDNPFTFDALRVVAFNVEGAGYERTYDNVEGVNGRFYNSSKEEYKKVEVHLRYEVDKIAYASHLKTGLQNLLSGHFYLRELATPDNTIQFEDVFASNSIQKFELEYVDGRQIYVGLTSQVSFDTTKTSGDIALTFETVDLPYFESIGYSTDLEQSPYMEKWAVPDEMPFNEISARRKYTFTDVNYGDVYYNGDVPINQFNQDSLVLIELGEPVKKDDDNGFTFYTDKGNIAIIKGIELKAGDVIKFDGLHTYRNDIKIDNFNETLEQPVLVPGFNRFRCNQTVRKIVFKHKIYFR</sequence>
<dbReference type="RefSeq" id="WP_182281003.1">
    <property type="nucleotide sequence ID" value="NZ_JABTCN010000029.1"/>
</dbReference>
<protein>
    <submittedName>
        <fullName evidence="1">Phage tail family protein</fullName>
    </submittedName>
</protein>
<proteinExistence type="predicted"/>